<keyword evidence="7" id="KW-1185">Reference proteome</keyword>
<dbReference type="EnsemblMetazoa" id="XM_014392674.2">
    <property type="protein sequence ID" value="XP_014248160.1"/>
    <property type="gene ID" value="LOC106665874"/>
</dbReference>
<evidence type="ECO:0000313" key="7">
    <source>
        <dbReference type="Proteomes" id="UP000494040"/>
    </source>
</evidence>
<evidence type="ECO:0000256" key="3">
    <source>
        <dbReference type="ARBA" id="ARBA00023054"/>
    </source>
</evidence>
<comment type="similarity">
    <text evidence="1">Belongs to the CCDC43 family.</text>
</comment>
<gene>
    <name evidence="6" type="primary">106665874</name>
</gene>
<evidence type="ECO:0000256" key="4">
    <source>
        <dbReference type="SAM" id="MobiDB-lite"/>
    </source>
</evidence>
<dbReference type="OMA" id="KFLFRNT"/>
<feature type="region of interest" description="Disordered" evidence="4">
    <location>
        <begin position="132"/>
        <end position="211"/>
    </location>
</feature>
<dbReference type="PANTHER" id="PTHR31684:SF2">
    <property type="entry name" value="COILED-COIL DOMAIN-CONTAINING PROTEIN 43"/>
    <property type="match status" value="1"/>
</dbReference>
<dbReference type="OrthoDB" id="2187466at2759"/>
<dbReference type="Pfam" id="PF26091">
    <property type="entry name" value="PWI_CCDC43"/>
    <property type="match status" value="1"/>
</dbReference>
<proteinExistence type="inferred from homology"/>
<evidence type="ECO:0000256" key="2">
    <source>
        <dbReference type="ARBA" id="ARBA00016648"/>
    </source>
</evidence>
<feature type="compositionally biased region" description="Basic residues" evidence="4">
    <location>
        <begin position="200"/>
        <end position="211"/>
    </location>
</feature>
<dbReference type="KEGG" id="clec:106665874"/>
<feature type="compositionally biased region" description="Acidic residues" evidence="4">
    <location>
        <begin position="137"/>
        <end position="148"/>
    </location>
</feature>
<organism evidence="6 7">
    <name type="scientific">Cimex lectularius</name>
    <name type="common">Bed bug</name>
    <name type="synonym">Acanthia lectularia</name>
    <dbReference type="NCBI Taxonomy" id="79782"/>
    <lineage>
        <taxon>Eukaryota</taxon>
        <taxon>Metazoa</taxon>
        <taxon>Ecdysozoa</taxon>
        <taxon>Arthropoda</taxon>
        <taxon>Hexapoda</taxon>
        <taxon>Insecta</taxon>
        <taxon>Pterygota</taxon>
        <taxon>Neoptera</taxon>
        <taxon>Paraneoptera</taxon>
        <taxon>Hemiptera</taxon>
        <taxon>Heteroptera</taxon>
        <taxon>Panheteroptera</taxon>
        <taxon>Cimicomorpha</taxon>
        <taxon>Cimicidae</taxon>
        <taxon>Cimex</taxon>
    </lineage>
</organism>
<reference evidence="6" key="1">
    <citation type="submission" date="2022-01" db="UniProtKB">
        <authorList>
            <consortium name="EnsemblMetazoa"/>
        </authorList>
    </citation>
    <scope>IDENTIFICATION</scope>
</reference>
<accession>A0A8I6RU80</accession>
<protein>
    <recommendedName>
        <fullName evidence="2">Coiled-coil domain-containing protein 43</fullName>
    </recommendedName>
</protein>
<evidence type="ECO:0000256" key="1">
    <source>
        <dbReference type="ARBA" id="ARBA00005305"/>
    </source>
</evidence>
<evidence type="ECO:0000259" key="5">
    <source>
        <dbReference type="Pfam" id="PF26091"/>
    </source>
</evidence>
<sequence length="211" mass="24270">MATSLESDGEFHSWLTSKLNSLNTDESVFGSYITGILTGDYTPEEMQEALEGIIREITEDNIGVLCREILDKWAETQGSKAEETPVNKATSEDVEEQLVKLLEKNTLCTTVQREYTEDERKLREAILAQYSQTSVQEEAEEEDGDDEGKENGLVKNTNLHSVIQAKKEQREKAKIDSQKKKEKDREDRERQKQQAAEKKEKRKTQKGERRR</sequence>
<feature type="domain" description="CCDC43 PWI-like" evidence="5">
    <location>
        <begin position="7"/>
        <end position="77"/>
    </location>
</feature>
<dbReference type="Proteomes" id="UP000494040">
    <property type="component" value="Unassembled WGS sequence"/>
</dbReference>
<name>A0A8I6RU80_CIMLE</name>
<keyword evidence="3" id="KW-0175">Coiled coil</keyword>
<evidence type="ECO:0000313" key="6">
    <source>
        <dbReference type="EnsemblMetazoa" id="XP_014248160.1"/>
    </source>
</evidence>
<dbReference type="PANTHER" id="PTHR31684">
    <property type="entry name" value="COILED-COIL DOMAIN-CONTAINING PROTEIN 43"/>
    <property type="match status" value="1"/>
</dbReference>
<dbReference type="AlphaFoldDB" id="A0A8I6RU80"/>
<feature type="compositionally biased region" description="Basic and acidic residues" evidence="4">
    <location>
        <begin position="165"/>
        <end position="199"/>
    </location>
</feature>
<dbReference type="InterPro" id="IPR037666">
    <property type="entry name" value="CCDC43"/>
</dbReference>
<dbReference type="InterPro" id="IPR058771">
    <property type="entry name" value="PWI_CCDC43"/>
</dbReference>